<evidence type="ECO:0000313" key="5">
    <source>
        <dbReference type="EMBL" id="GAJ27774.1"/>
    </source>
</evidence>
<gene>
    <name evidence="5" type="ORF">Amme_006_005</name>
</gene>
<dbReference type="SUPFAM" id="SSF53448">
    <property type="entry name" value="Nucleotide-diphospho-sugar transferases"/>
    <property type="match status" value="1"/>
</dbReference>
<accession>A0A023D143</accession>
<dbReference type="Proteomes" id="UP000019760">
    <property type="component" value="Unassembled WGS sequence"/>
</dbReference>
<keyword evidence="3 5" id="KW-0808">Transferase</keyword>
<dbReference type="RefSeq" id="WP_158310289.1">
    <property type="nucleotide sequence ID" value="NZ_BAND01000006.1"/>
</dbReference>
<comment type="caution">
    <text evidence="5">The sequence shown here is derived from an EMBL/GenBank/DDBJ whole genome shotgun (WGS) entry which is preliminary data.</text>
</comment>
<evidence type="ECO:0000259" key="4">
    <source>
        <dbReference type="Pfam" id="PF00535"/>
    </source>
</evidence>
<dbReference type="EMBL" id="BAND01000006">
    <property type="protein sequence ID" value="GAJ27774.1"/>
    <property type="molecule type" value="Genomic_DNA"/>
</dbReference>
<evidence type="ECO:0000256" key="2">
    <source>
        <dbReference type="ARBA" id="ARBA00022676"/>
    </source>
</evidence>
<organism evidence="5 6">
    <name type="scientific">Acidomonas methanolica NBRC 104435</name>
    <dbReference type="NCBI Taxonomy" id="1231351"/>
    <lineage>
        <taxon>Bacteria</taxon>
        <taxon>Pseudomonadati</taxon>
        <taxon>Pseudomonadota</taxon>
        <taxon>Alphaproteobacteria</taxon>
        <taxon>Acetobacterales</taxon>
        <taxon>Acetobacteraceae</taxon>
        <taxon>Acidomonas</taxon>
    </lineage>
</organism>
<dbReference type="Gene3D" id="3.90.550.10">
    <property type="entry name" value="Spore Coat Polysaccharide Biosynthesis Protein SpsA, Chain A"/>
    <property type="match status" value="1"/>
</dbReference>
<dbReference type="AlphaFoldDB" id="A0A023D143"/>
<dbReference type="GO" id="GO:0016757">
    <property type="term" value="F:glycosyltransferase activity"/>
    <property type="evidence" value="ECO:0007669"/>
    <property type="project" value="UniProtKB-KW"/>
</dbReference>
<keyword evidence="6" id="KW-1185">Reference proteome</keyword>
<comment type="similarity">
    <text evidence="1">Belongs to the glycosyltransferase 2 family.</text>
</comment>
<sequence>MTETRVGIGVTTYNRAAFLETLIPVLRSYTARPVEYFVADDGSTDDTPALLTRLDIPHVSASNRGIAWNKNRALFQLRCVRQCDVVILIEDDTIPTQARWEEPWIEAALRYGHVNVWPDHWDAAAHDGTGTVENPFVSSLLTGQCSAFSGAALDLVGFMDTRFRKYGFEHIEHTRRMITAGFGGVVDAAHQELRPFLIRSPLTIHEIEKPVDEQALLENKQIFDRVKHEPLFRPAARNDEELALLRAELAALRQDERPGLSCGPDWQCRAAQAFALRFDAAAGHVLGRADVTHLPRIALRVRGTEVRLRATGEDGAWLRLVSATGFAPVAAFDDATAFTLVSAPGAGFGLFRDGAYLCCDRNDSGRVTLTRPTLNLWETFCFDGYRLPFGPS</sequence>
<feature type="domain" description="Glycosyltransferase 2-like" evidence="4">
    <location>
        <begin position="9"/>
        <end position="118"/>
    </location>
</feature>
<dbReference type="PANTHER" id="PTHR43179:SF12">
    <property type="entry name" value="GALACTOFURANOSYLTRANSFERASE GLFT2"/>
    <property type="match status" value="1"/>
</dbReference>
<evidence type="ECO:0000256" key="1">
    <source>
        <dbReference type="ARBA" id="ARBA00006739"/>
    </source>
</evidence>
<proteinExistence type="inferred from homology"/>
<keyword evidence="2" id="KW-0328">Glycosyltransferase</keyword>
<dbReference type="InterPro" id="IPR001173">
    <property type="entry name" value="Glyco_trans_2-like"/>
</dbReference>
<dbReference type="InterPro" id="IPR029044">
    <property type="entry name" value="Nucleotide-diphossugar_trans"/>
</dbReference>
<name>A0A023D143_ACIMT</name>
<reference evidence="5 6" key="2">
    <citation type="journal article" date="2014" name="FEMS Microbiol. Lett.">
        <title>Draft genomic DNA sequence of the facultatively methylotrophic bacterium Acidomonas methanolica type strain MB58.</title>
        <authorList>
            <person name="Higashiura N."/>
            <person name="Hadano H."/>
            <person name="Hirakawa H."/>
            <person name="Matsutani M."/>
            <person name="Takabe S."/>
            <person name="Matsushita K."/>
            <person name="Azuma Y."/>
        </authorList>
    </citation>
    <scope>NUCLEOTIDE SEQUENCE [LARGE SCALE GENOMIC DNA]</scope>
    <source>
        <strain evidence="5 6">MB58</strain>
    </source>
</reference>
<evidence type="ECO:0000256" key="3">
    <source>
        <dbReference type="ARBA" id="ARBA00022679"/>
    </source>
</evidence>
<evidence type="ECO:0000313" key="6">
    <source>
        <dbReference type="Proteomes" id="UP000019760"/>
    </source>
</evidence>
<dbReference type="PANTHER" id="PTHR43179">
    <property type="entry name" value="RHAMNOSYLTRANSFERASE WBBL"/>
    <property type="match status" value="1"/>
</dbReference>
<protein>
    <submittedName>
        <fullName evidence="5">Glycosyl transferase family 2</fullName>
    </submittedName>
</protein>
<reference evidence="6" key="1">
    <citation type="journal article" date="2014" name="FEMS Microbiol. Lett.">
        <title>Draft Genomic DNA Sequence of the Facultatively Methylotrophic Bacterium Acidomonas methanolica type strain MB58.</title>
        <authorList>
            <person name="Higashiura N."/>
            <person name="Hadano H."/>
            <person name="Hirakawa H."/>
            <person name="Matsutani M."/>
            <person name="Takabe S."/>
            <person name="Matsushita K."/>
            <person name="Azuma Y."/>
        </authorList>
    </citation>
    <scope>NUCLEOTIDE SEQUENCE [LARGE SCALE GENOMIC DNA]</scope>
    <source>
        <strain evidence="6">MB58</strain>
    </source>
</reference>
<dbReference type="Pfam" id="PF00535">
    <property type="entry name" value="Glycos_transf_2"/>
    <property type="match status" value="1"/>
</dbReference>